<name>A0A160PBX6_9HYPH</name>
<sequence>MFRRSIPAALLLALGLSACVTVAPNTLSPQETANLNFSSLEVRVPPQTPIAWSAAEDDYLRARGLSQTDPALTATPEARAHLRDLAASRLKRALERVMARRTQGARPVRLVATVTRVDIPSVAQRVIVGGHPAVQADIEVIDARSGAVLTTYRGAVGRRPAGQGIMALADSVAVSGAPTTCSTGQPTITPRASTAGSPRAERSRRREGGLAG</sequence>
<feature type="compositionally biased region" description="Polar residues" evidence="1">
    <location>
        <begin position="177"/>
        <end position="196"/>
    </location>
</feature>
<reference evidence="3 4" key="1">
    <citation type="journal article" date="2016" name="Genome Announc.">
        <title>Complete Genome Sequence of Methylobacterium populi P-1M, Isolated from Pink-Pigmented Household Biofilm.</title>
        <authorList>
            <person name="Morohoshi T."/>
            <person name="Ikeda T."/>
        </authorList>
    </citation>
    <scope>NUCLEOTIDE SEQUENCE [LARGE SCALE GENOMIC DNA]</scope>
    <source>
        <strain evidence="3 4">P-1M</strain>
    </source>
</reference>
<protein>
    <recommendedName>
        <fullName evidence="5">Lipoprotein</fullName>
    </recommendedName>
</protein>
<dbReference type="OrthoDB" id="7990858at2"/>
<gene>
    <name evidence="3" type="ORF">MPPM_1792</name>
</gene>
<evidence type="ECO:0000256" key="1">
    <source>
        <dbReference type="SAM" id="MobiDB-lite"/>
    </source>
</evidence>
<dbReference type="EMBL" id="AP014809">
    <property type="protein sequence ID" value="BAU90397.1"/>
    <property type="molecule type" value="Genomic_DNA"/>
</dbReference>
<accession>A0A160PBX6</accession>
<evidence type="ECO:0008006" key="5">
    <source>
        <dbReference type="Google" id="ProtNLM"/>
    </source>
</evidence>
<dbReference type="AlphaFoldDB" id="A0A160PBX6"/>
<proteinExistence type="predicted"/>
<feature type="chain" id="PRO_5007818333" description="Lipoprotein" evidence="2">
    <location>
        <begin position="24"/>
        <end position="212"/>
    </location>
</feature>
<evidence type="ECO:0000256" key="2">
    <source>
        <dbReference type="SAM" id="SignalP"/>
    </source>
</evidence>
<feature type="compositionally biased region" description="Basic and acidic residues" evidence="1">
    <location>
        <begin position="199"/>
        <end position="212"/>
    </location>
</feature>
<evidence type="ECO:0000313" key="3">
    <source>
        <dbReference type="EMBL" id="BAU90397.1"/>
    </source>
</evidence>
<dbReference type="RefSeq" id="WP_096484741.1">
    <property type="nucleotide sequence ID" value="NZ_AP014809.1"/>
</dbReference>
<dbReference type="PROSITE" id="PS51257">
    <property type="entry name" value="PROKAR_LIPOPROTEIN"/>
    <property type="match status" value="1"/>
</dbReference>
<organism evidence="3 4">
    <name type="scientific">Methylorubrum populi</name>
    <dbReference type="NCBI Taxonomy" id="223967"/>
    <lineage>
        <taxon>Bacteria</taxon>
        <taxon>Pseudomonadati</taxon>
        <taxon>Pseudomonadota</taxon>
        <taxon>Alphaproteobacteria</taxon>
        <taxon>Hyphomicrobiales</taxon>
        <taxon>Methylobacteriaceae</taxon>
        <taxon>Methylorubrum</taxon>
    </lineage>
</organism>
<evidence type="ECO:0000313" key="4">
    <source>
        <dbReference type="Proteomes" id="UP000218288"/>
    </source>
</evidence>
<dbReference type="Proteomes" id="UP000218288">
    <property type="component" value="Chromosome"/>
</dbReference>
<feature type="signal peptide" evidence="2">
    <location>
        <begin position="1"/>
        <end position="23"/>
    </location>
</feature>
<keyword evidence="2" id="KW-0732">Signal</keyword>
<feature type="region of interest" description="Disordered" evidence="1">
    <location>
        <begin position="177"/>
        <end position="212"/>
    </location>
</feature>